<dbReference type="SUPFAM" id="SSF161098">
    <property type="entry name" value="MetI-like"/>
    <property type="match status" value="1"/>
</dbReference>
<dbReference type="PROSITE" id="PS50928">
    <property type="entry name" value="ABC_TM1"/>
    <property type="match status" value="1"/>
</dbReference>
<reference evidence="9 10" key="1">
    <citation type="submission" date="2018-07" db="EMBL/GenBank/DDBJ databases">
        <title>Genomic Encyclopedia of Type Strains, Phase III (KMG-III): the genomes of soil and plant-associated and newly described type strains.</title>
        <authorList>
            <person name="Whitman W."/>
        </authorList>
    </citation>
    <scope>NUCLEOTIDE SEQUENCE [LARGE SCALE GENOMIC DNA]</scope>
    <source>
        <strain evidence="9 10">CECT 8236</strain>
    </source>
</reference>
<feature type="domain" description="ABC transmembrane type-1" evidence="8">
    <location>
        <begin position="71"/>
        <end position="262"/>
    </location>
</feature>
<comment type="similarity">
    <text evidence="7">Belongs to the binding-protein-dependent transport system permease family.</text>
</comment>
<dbReference type="Proteomes" id="UP000256869">
    <property type="component" value="Unassembled WGS sequence"/>
</dbReference>
<dbReference type="Pfam" id="PF00528">
    <property type="entry name" value="BPD_transp_1"/>
    <property type="match status" value="1"/>
</dbReference>
<evidence type="ECO:0000256" key="6">
    <source>
        <dbReference type="ARBA" id="ARBA00023136"/>
    </source>
</evidence>
<dbReference type="CDD" id="cd06261">
    <property type="entry name" value="TM_PBP2"/>
    <property type="match status" value="1"/>
</dbReference>
<evidence type="ECO:0000256" key="7">
    <source>
        <dbReference type="RuleBase" id="RU363032"/>
    </source>
</evidence>
<evidence type="ECO:0000256" key="5">
    <source>
        <dbReference type="ARBA" id="ARBA00022989"/>
    </source>
</evidence>
<evidence type="ECO:0000256" key="3">
    <source>
        <dbReference type="ARBA" id="ARBA00022475"/>
    </source>
</evidence>
<dbReference type="EMBL" id="QRDY01000018">
    <property type="protein sequence ID" value="RED55292.1"/>
    <property type="molecule type" value="Genomic_DNA"/>
</dbReference>
<dbReference type="GO" id="GO:0005886">
    <property type="term" value="C:plasma membrane"/>
    <property type="evidence" value="ECO:0007669"/>
    <property type="project" value="UniProtKB-SubCell"/>
</dbReference>
<dbReference type="GO" id="GO:0055085">
    <property type="term" value="P:transmembrane transport"/>
    <property type="evidence" value="ECO:0007669"/>
    <property type="project" value="InterPro"/>
</dbReference>
<keyword evidence="3" id="KW-1003">Cell membrane</keyword>
<name>A0A3D9I0I9_9BACL</name>
<dbReference type="Gene3D" id="1.10.3720.10">
    <property type="entry name" value="MetI-like"/>
    <property type="match status" value="1"/>
</dbReference>
<comment type="caution">
    <text evidence="9">The sequence shown here is derived from an EMBL/GenBank/DDBJ whole genome shotgun (WGS) entry which is preliminary data.</text>
</comment>
<dbReference type="PANTHER" id="PTHR43744:SF8">
    <property type="entry name" value="SN-GLYCEROL-3-PHOSPHATE TRANSPORT SYSTEM PERMEASE PROTEIN UGPE"/>
    <property type="match status" value="1"/>
</dbReference>
<comment type="subcellular location">
    <subcellularLocation>
        <location evidence="1 7">Cell membrane</location>
        <topology evidence="1 7">Multi-pass membrane protein</topology>
    </subcellularLocation>
</comment>
<feature type="transmembrane region" description="Helical" evidence="7">
    <location>
        <begin position="75"/>
        <end position="97"/>
    </location>
</feature>
<feature type="transmembrane region" description="Helical" evidence="7">
    <location>
        <begin position="106"/>
        <end position="125"/>
    </location>
</feature>
<evidence type="ECO:0000256" key="1">
    <source>
        <dbReference type="ARBA" id="ARBA00004651"/>
    </source>
</evidence>
<evidence type="ECO:0000256" key="2">
    <source>
        <dbReference type="ARBA" id="ARBA00022448"/>
    </source>
</evidence>
<dbReference type="InterPro" id="IPR035906">
    <property type="entry name" value="MetI-like_sf"/>
</dbReference>
<dbReference type="AlphaFoldDB" id="A0A3D9I0I9"/>
<gene>
    <name evidence="9" type="ORF">DFP95_11827</name>
</gene>
<evidence type="ECO:0000313" key="9">
    <source>
        <dbReference type="EMBL" id="RED55292.1"/>
    </source>
</evidence>
<feature type="transmembrane region" description="Helical" evidence="7">
    <location>
        <begin position="241"/>
        <end position="261"/>
    </location>
</feature>
<keyword evidence="6 7" id="KW-0472">Membrane</keyword>
<protein>
    <submittedName>
        <fullName evidence="9">Carbohydrate ABC transporter membrane protein 2 (CUT1 family)</fullName>
    </submittedName>
</protein>
<organism evidence="9 10">
    <name type="scientific">Cohnella lupini</name>
    <dbReference type="NCBI Taxonomy" id="1294267"/>
    <lineage>
        <taxon>Bacteria</taxon>
        <taxon>Bacillati</taxon>
        <taxon>Bacillota</taxon>
        <taxon>Bacilli</taxon>
        <taxon>Bacillales</taxon>
        <taxon>Paenibacillaceae</taxon>
        <taxon>Cohnella</taxon>
    </lineage>
</organism>
<keyword evidence="2 7" id="KW-0813">Transport</keyword>
<feature type="transmembrane region" description="Helical" evidence="7">
    <location>
        <begin position="179"/>
        <end position="207"/>
    </location>
</feature>
<evidence type="ECO:0000259" key="8">
    <source>
        <dbReference type="PROSITE" id="PS50928"/>
    </source>
</evidence>
<evidence type="ECO:0000256" key="4">
    <source>
        <dbReference type="ARBA" id="ARBA00022692"/>
    </source>
</evidence>
<feature type="transmembrane region" description="Helical" evidence="7">
    <location>
        <begin position="137"/>
        <end position="159"/>
    </location>
</feature>
<evidence type="ECO:0000313" key="10">
    <source>
        <dbReference type="Proteomes" id="UP000256869"/>
    </source>
</evidence>
<keyword evidence="10" id="KW-1185">Reference proteome</keyword>
<proteinExistence type="inferred from homology"/>
<dbReference type="InterPro" id="IPR000515">
    <property type="entry name" value="MetI-like"/>
</dbReference>
<dbReference type="RefSeq" id="WP_115994867.1">
    <property type="nucleotide sequence ID" value="NZ_QRDY01000018.1"/>
</dbReference>
<dbReference type="OrthoDB" id="153186at2"/>
<dbReference type="PANTHER" id="PTHR43744">
    <property type="entry name" value="ABC TRANSPORTER PERMEASE PROTEIN MG189-RELATED-RELATED"/>
    <property type="match status" value="1"/>
</dbReference>
<sequence length="276" mass="30969">MSLIRKRAPLLLLEAVMLLLSLTVIVPFLIMIFGSLKTGLEATAFDLTLPVKWMWQNYKQAIVEGDMVRSFVNGAVITCAAVALNIVTTSMAAFIIARKNTRLSGFLYYFFFIGMIAPMQLIPTIRLFQSIELYGTYLSVILIYCSINMAFSIFLYTGFIRTTIPQALDEAAVLEGASLVRLFFGVVFPLLKPINLTILIIVFMNIWNDINIPLFFLSDPDKWTLPLSVYQFFGMFSGSSWNLVFANLVLTALPIIVLYLFCQRYIVSGLTAGAVK</sequence>
<feature type="transmembrane region" description="Helical" evidence="7">
    <location>
        <begin position="12"/>
        <end position="33"/>
    </location>
</feature>
<accession>A0A3D9I0I9</accession>
<keyword evidence="4 7" id="KW-0812">Transmembrane</keyword>
<keyword evidence="5 7" id="KW-1133">Transmembrane helix</keyword>